<accession>A0ABY9TXE6</accession>
<dbReference type="Proteomes" id="UP001258994">
    <property type="component" value="Chromosome"/>
</dbReference>
<dbReference type="PRINTS" id="PR01438">
    <property type="entry name" value="UNVRSLSTRESS"/>
</dbReference>
<dbReference type="EMBL" id="CP134145">
    <property type="protein sequence ID" value="WNC73532.1"/>
    <property type="molecule type" value="Genomic_DNA"/>
</dbReference>
<evidence type="ECO:0000259" key="5">
    <source>
        <dbReference type="Pfam" id="PF00582"/>
    </source>
</evidence>
<gene>
    <name evidence="6" type="ORF">RGQ13_05945</name>
</gene>
<comment type="function">
    <text evidence="4">Required for resistance to DNA-damaging agents.</text>
</comment>
<proteinExistence type="inferred from homology"/>
<dbReference type="InterPro" id="IPR006016">
    <property type="entry name" value="UspA"/>
</dbReference>
<dbReference type="Pfam" id="PF00582">
    <property type="entry name" value="Usp"/>
    <property type="match status" value="2"/>
</dbReference>
<dbReference type="InterPro" id="IPR006015">
    <property type="entry name" value="Universal_stress_UspA"/>
</dbReference>
<sequence>MKTILVIADPNFEKSVAIKQAEKLSLLYNAKLHVVYFYYEDLHGLDDKGEAFKESLIARMDDKANDQLAELCGNNHHTYEIIWQKHIHTWVNHYAENEQPVMVVKTGNRSETMFYTPTDWHLIRECPAPVLIVAQDKWSKTPDILASVDLQTQLPDKQKLNHKILETASMLASKLNVQVHVCYTPLFSAVLRDFGLQYKDEVEAQARHDLSANILQLSEQYQVPVENFHIHAGKPELVIPSMAAKYHAGIVVIGTVGRKGISQRLLGNTAENILSFLKTDVLALKP</sequence>
<dbReference type="SUPFAM" id="SSF52402">
    <property type="entry name" value="Adenine nucleotide alpha hydrolases-like"/>
    <property type="match status" value="2"/>
</dbReference>
<comment type="similarity">
    <text evidence="2">Belongs to the universal stress protein A family.</text>
</comment>
<evidence type="ECO:0000313" key="7">
    <source>
        <dbReference type="Proteomes" id="UP001258994"/>
    </source>
</evidence>
<dbReference type="RefSeq" id="WP_348392644.1">
    <property type="nucleotide sequence ID" value="NZ_CP134145.1"/>
</dbReference>
<evidence type="ECO:0000256" key="3">
    <source>
        <dbReference type="ARBA" id="ARBA00022490"/>
    </source>
</evidence>
<evidence type="ECO:0000256" key="1">
    <source>
        <dbReference type="ARBA" id="ARBA00004496"/>
    </source>
</evidence>
<name>A0ABY9TXE6_9GAMM</name>
<dbReference type="PANTHER" id="PTHR47892">
    <property type="entry name" value="UNIVERSAL STRESS PROTEIN E"/>
    <property type="match status" value="1"/>
</dbReference>
<keyword evidence="7" id="KW-1185">Reference proteome</keyword>
<feature type="domain" description="UspA" evidence="5">
    <location>
        <begin position="1"/>
        <end position="133"/>
    </location>
</feature>
<evidence type="ECO:0000313" key="6">
    <source>
        <dbReference type="EMBL" id="WNC73532.1"/>
    </source>
</evidence>
<comment type="subcellular location">
    <subcellularLocation>
        <location evidence="1">Cytoplasm</location>
    </subcellularLocation>
</comment>
<keyword evidence="3" id="KW-0963">Cytoplasm</keyword>
<organism evidence="6 7">
    <name type="scientific">Thalassotalea psychrophila</name>
    <dbReference type="NCBI Taxonomy" id="3065647"/>
    <lineage>
        <taxon>Bacteria</taxon>
        <taxon>Pseudomonadati</taxon>
        <taxon>Pseudomonadota</taxon>
        <taxon>Gammaproteobacteria</taxon>
        <taxon>Alteromonadales</taxon>
        <taxon>Colwelliaceae</taxon>
        <taxon>Thalassotalea</taxon>
    </lineage>
</organism>
<reference evidence="7" key="1">
    <citation type="submission" date="2023-09" db="EMBL/GenBank/DDBJ databases">
        <authorList>
            <person name="Li S."/>
            <person name="Li X."/>
            <person name="Zhang C."/>
            <person name="Zhao Z."/>
        </authorList>
    </citation>
    <scope>NUCLEOTIDE SEQUENCE [LARGE SCALE GENOMIC DNA]</scope>
    <source>
        <strain evidence="7">SQ149</strain>
    </source>
</reference>
<protein>
    <submittedName>
        <fullName evidence="6">Universal stress protein</fullName>
    </submittedName>
</protein>
<dbReference type="PANTHER" id="PTHR47892:SF1">
    <property type="entry name" value="UNIVERSAL STRESS PROTEIN E"/>
    <property type="match status" value="1"/>
</dbReference>
<dbReference type="Gene3D" id="3.40.50.12370">
    <property type="match status" value="1"/>
</dbReference>
<evidence type="ECO:0000256" key="4">
    <source>
        <dbReference type="ARBA" id="ARBA00037131"/>
    </source>
</evidence>
<evidence type="ECO:0000256" key="2">
    <source>
        <dbReference type="ARBA" id="ARBA00008791"/>
    </source>
</evidence>
<feature type="domain" description="UspA" evidence="5">
    <location>
        <begin position="161"/>
        <end position="284"/>
    </location>
</feature>